<accession>A0ABY7PT73</accession>
<organism evidence="1 2">
    <name type="scientific">Hymenobacter yonginensis</name>
    <dbReference type="NCBI Taxonomy" id="748197"/>
    <lineage>
        <taxon>Bacteria</taxon>
        <taxon>Pseudomonadati</taxon>
        <taxon>Bacteroidota</taxon>
        <taxon>Cytophagia</taxon>
        <taxon>Cytophagales</taxon>
        <taxon>Hymenobacteraceae</taxon>
        <taxon>Hymenobacter</taxon>
    </lineage>
</organism>
<name>A0ABY7PT73_9BACT</name>
<dbReference type="EMBL" id="CP115396">
    <property type="protein sequence ID" value="WBO86096.1"/>
    <property type="molecule type" value="Genomic_DNA"/>
</dbReference>
<sequence length="138" mass="14959">MAKTAYQKQADKRTKDALRLRARFDARLRKSARQLLNALAGTAQAKARLDRINLLYGVDISTETLLAHDVRVAGLGGALAPLLEQSAPDEEVQLFNPTPDGNGGMSLAIEAVFGEPIMLESLPLDPPRRPPVVDFIDG</sequence>
<gene>
    <name evidence="1" type="ORF">O9Z63_07525</name>
</gene>
<evidence type="ECO:0000313" key="2">
    <source>
        <dbReference type="Proteomes" id="UP001211872"/>
    </source>
</evidence>
<evidence type="ECO:0000313" key="1">
    <source>
        <dbReference type="EMBL" id="WBO86096.1"/>
    </source>
</evidence>
<dbReference type="Proteomes" id="UP001211872">
    <property type="component" value="Chromosome"/>
</dbReference>
<proteinExistence type="predicted"/>
<protein>
    <submittedName>
        <fullName evidence="1">Uncharacterized protein</fullName>
    </submittedName>
</protein>
<dbReference type="RefSeq" id="WP_270128686.1">
    <property type="nucleotide sequence ID" value="NZ_CP115396.1"/>
</dbReference>
<keyword evidence="2" id="KW-1185">Reference proteome</keyword>
<reference evidence="1 2" key="1">
    <citation type="journal article" date="2011" name="Int. J. Syst. Evol. Microbiol.">
        <title>Hymenobacter yonginensis sp. nov., isolated from a mesotrophic artificial lake.</title>
        <authorList>
            <person name="Joung Y."/>
            <person name="Cho S.H."/>
            <person name="Kim H."/>
            <person name="Kim S.B."/>
            <person name="Joh K."/>
        </authorList>
    </citation>
    <scope>NUCLEOTIDE SEQUENCE [LARGE SCALE GENOMIC DNA]</scope>
    <source>
        <strain evidence="1 2">KCTC 22745</strain>
    </source>
</reference>